<reference evidence="2 3" key="1">
    <citation type="journal article" date="2015" name="Nature">
        <title>rRNA introns, odd ribosomes, and small enigmatic genomes across a large radiation of phyla.</title>
        <authorList>
            <person name="Brown C.T."/>
            <person name="Hug L.A."/>
            <person name="Thomas B.C."/>
            <person name="Sharon I."/>
            <person name="Castelle C.J."/>
            <person name="Singh A."/>
            <person name="Wilkins M.J."/>
            <person name="Williams K.H."/>
            <person name="Banfield J.F."/>
        </authorList>
    </citation>
    <scope>NUCLEOTIDE SEQUENCE [LARGE SCALE GENOMIC DNA]</scope>
</reference>
<name>A0A0G0IHF6_9BACT</name>
<evidence type="ECO:0000256" key="1">
    <source>
        <dbReference type="SAM" id="MobiDB-lite"/>
    </source>
</evidence>
<gene>
    <name evidence="2" type="ORF">US68_C0005G0012</name>
</gene>
<dbReference type="EMBL" id="LBTX01000005">
    <property type="protein sequence ID" value="KKQ50445.1"/>
    <property type="molecule type" value="Genomic_DNA"/>
</dbReference>
<dbReference type="Proteomes" id="UP000034231">
    <property type="component" value="Unassembled WGS sequence"/>
</dbReference>
<organism evidence="2 3">
    <name type="scientific">Candidatus Shapirobacteria bacterium GW2011_GWE1_38_10</name>
    <dbReference type="NCBI Taxonomy" id="1618488"/>
    <lineage>
        <taxon>Bacteria</taxon>
        <taxon>Candidatus Shapironibacteriota</taxon>
    </lineage>
</organism>
<dbReference type="AlphaFoldDB" id="A0A0G0IHF6"/>
<protein>
    <submittedName>
        <fullName evidence="2">Uncharacterized protein</fullName>
    </submittedName>
</protein>
<feature type="region of interest" description="Disordered" evidence="1">
    <location>
        <begin position="108"/>
        <end position="163"/>
    </location>
</feature>
<sequence>MADNNIPVKILNAIQEAGTEMAEQGIKTTEQAISTVITGQELVGDTKEMSEGEMAKAKMEDERKKQEELAKIQNIPGRNVESEIKEVIQEKESEEDKEQKEFLEKIRLQREAEERERNEMVEEPENAKREAAKTQFAPGKRKKQQPDATQMSQTSEFKGGKID</sequence>
<comment type="caution">
    <text evidence="2">The sequence shown here is derived from an EMBL/GenBank/DDBJ whole genome shotgun (WGS) entry which is preliminary data.</text>
</comment>
<proteinExistence type="predicted"/>
<evidence type="ECO:0000313" key="2">
    <source>
        <dbReference type="EMBL" id="KKQ50445.1"/>
    </source>
</evidence>
<feature type="compositionally biased region" description="Basic and acidic residues" evidence="1">
    <location>
        <begin position="108"/>
        <end position="132"/>
    </location>
</feature>
<evidence type="ECO:0000313" key="3">
    <source>
        <dbReference type="Proteomes" id="UP000034231"/>
    </source>
</evidence>
<accession>A0A0G0IHF6</accession>
<feature type="compositionally biased region" description="Polar residues" evidence="1">
    <location>
        <begin position="146"/>
        <end position="156"/>
    </location>
</feature>